<keyword evidence="8" id="KW-1185">Reference proteome</keyword>
<sequence length="421" mass="47433">MNKNIFSSGLIYIGGEVFNKAIPFLLLPFLTAFLSPEDFGIVSTYQAVLQVFLVVIGLSIHASLSVFYFKVEVGFFKKIVASSFLLSTLLASIVSVFLCFFKLEAISFLGVDVIWVLALPVVALLQTFCQYFLVLYQVNKKRFQYVIFQLLNTSVNVVCSMLLIAYWHVGLEGRLAGISIAAFMFGLWAVYDLHRRNDWDFSVNKDSFLVPLRFSIPLVPHALSSWIKTSIDRILLMSFFGASVVGEYSVIYQLASILSVVFMAANKAGVPFLYEILKQMEVTNGDNKVSKCCFQAFFFIVILSVVFLISLPFVFSTFISGDYSFDSTVAGFLVVGFVLQGMYFVLVNFLMFNEKTVLLSKVAIWNSIIHVFVAVPAIYYFNSVGAAFTNSFSWFILFILTLIYGNKVNVYPWCKKTNKDV</sequence>
<feature type="transmembrane region" description="Helical" evidence="6">
    <location>
        <begin position="331"/>
        <end position="350"/>
    </location>
</feature>
<organism evidence="7 8">
    <name type="scientific">Vibrio furnissii</name>
    <dbReference type="NCBI Taxonomy" id="29494"/>
    <lineage>
        <taxon>Bacteria</taxon>
        <taxon>Pseudomonadati</taxon>
        <taxon>Pseudomonadota</taxon>
        <taxon>Gammaproteobacteria</taxon>
        <taxon>Vibrionales</taxon>
        <taxon>Vibrionaceae</taxon>
        <taxon>Vibrio</taxon>
    </lineage>
</organism>
<keyword evidence="3 6" id="KW-0812">Transmembrane</keyword>
<evidence type="ECO:0000313" key="7">
    <source>
        <dbReference type="EMBL" id="KQH83645.1"/>
    </source>
</evidence>
<keyword evidence="5 6" id="KW-0472">Membrane</keyword>
<reference evidence="7 8" key="1">
    <citation type="submission" date="2015-08" db="EMBL/GenBank/DDBJ databases">
        <title>Antibacterial properties of a collection of Vibrionaceae strains.</title>
        <authorList>
            <person name="Giubergia S."/>
        </authorList>
    </citation>
    <scope>NUCLEOTIDE SEQUENCE [LARGE SCALE GENOMIC DNA]</scope>
    <source>
        <strain evidence="7 8">S0821</strain>
    </source>
</reference>
<evidence type="ECO:0000256" key="2">
    <source>
        <dbReference type="ARBA" id="ARBA00022475"/>
    </source>
</evidence>
<dbReference type="GO" id="GO:0005886">
    <property type="term" value="C:plasma membrane"/>
    <property type="evidence" value="ECO:0007669"/>
    <property type="project" value="UniProtKB-SubCell"/>
</dbReference>
<feature type="transmembrane region" description="Helical" evidence="6">
    <location>
        <begin position="297"/>
        <end position="319"/>
    </location>
</feature>
<feature type="transmembrane region" description="Helical" evidence="6">
    <location>
        <begin position="47"/>
        <end position="69"/>
    </location>
</feature>
<dbReference type="PANTHER" id="PTHR30250">
    <property type="entry name" value="PST FAMILY PREDICTED COLANIC ACID TRANSPORTER"/>
    <property type="match status" value="1"/>
</dbReference>
<dbReference type="AlphaFoldDB" id="A0A0Q2QUD9"/>
<feature type="transmembrane region" description="Helical" evidence="6">
    <location>
        <begin position="146"/>
        <end position="167"/>
    </location>
</feature>
<gene>
    <name evidence="7" type="ORF">AMR76_21795</name>
</gene>
<name>A0A0Q2QUD9_VIBFU</name>
<comment type="caution">
    <text evidence="7">The sequence shown here is derived from an EMBL/GenBank/DDBJ whole genome shotgun (WGS) entry which is preliminary data.</text>
</comment>
<keyword evidence="4 6" id="KW-1133">Transmembrane helix</keyword>
<dbReference type="InterPro" id="IPR002797">
    <property type="entry name" value="Polysacc_synth"/>
</dbReference>
<protein>
    <recommendedName>
        <fullName evidence="9">Polysaccharide biosynthesis protein C-terminal domain-containing protein</fullName>
    </recommendedName>
</protein>
<keyword evidence="2" id="KW-1003">Cell membrane</keyword>
<evidence type="ECO:0000256" key="6">
    <source>
        <dbReference type="SAM" id="Phobius"/>
    </source>
</evidence>
<dbReference type="RefSeq" id="WP_055467209.1">
    <property type="nucleotide sequence ID" value="NZ_LKHS01000033.1"/>
</dbReference>
<dbReference type="PANTHER" id="PTHR30250:SF11">
    <property type="entry name" value="O-ANTIGEN TRANSPORTER-RELATED"/>
    <property type="match status" value="1"/>
</dbReference>
<feature type="transmembrane region" description="Helical" evidence="6">
    <location>
        <begin position="113"/>
        <end position="134"/>
    </location>
</feature>
<evidence type="ECO:0000313" key="8">
    <source>
        <dbReference type="Proteomes" id="UP000051221"/>
    </source>
</evidence>
<evidence type="ECO:0008006" key="9">
    <source>
        <dbReference type="Google" id="ProtNLM"/>
    </source>
</evidence>
<dbReference type="Pfam" id="PF01943">
    <property type="entry name" value="Polysacc_synt"/>
    <property type="match status" value="1"/>
</dbReference>
<dbReference type="EMBL" id="LKHS01000033">
    <property type="protein sequence ID" value="KQH83645.1"/>
    <property type="molecule type" value="Genomic_DNA"/>
</dbReference>
<dbReference type="InParanoid" id="A0A0Q2QUD9"/>
<feature type="transmembrane region" description="Helical" evidence="6">
    <location>
        <begin position="387"/>
        <end position="406"/>
    </location>
</feature>
<feature type="transmembrane region" description="Helical" evidence="6">
    <location>
        <begin position="362"/>
        <end position="381"/>
    </location>
</feature>
<evidence type="ECO:0000256" key="4">
    <source>
        <dbReference type="ARBA" id="ARBA00022989"/>
    </source>
</evidence>
<feature type="transmembrane region" description="Helical" evidence="6">
    <location>
        <begin position="81"/>
        <end position="101"/>
    </location>
</feature>
<dbReference type="InterPro" id="IPR050833">
    <property type="entry name" value="Poly_Biosynth_Transport"/>
</dbReference>
<comment type="subcellular location">
    <subcellularLocation>
        <location evidence="1">Cell membrane</location>
        <topology evidence="1">Multi-pass membrane protein</topology>
    </subcellularLocation>
</comment>
<evidence type="ECO:0000256" key="5">
    <source>
        <dbReference type="ARBA" id="ARBA00023136"/>
    </source>
</evidence>
<feature type="transmembrane region" description="Helical" evidence="6">
    <location>
        <begin position="257"/>
        <end position="277"/>
    </location>
</feature>
<feature type="transmembrane region" description="Helical" evidence="6">
    <location>
        <begin position="234"/>
        <end position="251"/>
    </location>
</feature>
<accession>A0A0Q2QUD9</accession>
<proteinExistence type="predicted"/>
<dbReference type="Proteomes" id="UP000051221">
    <property type="component" value="Unassembled WGS sequence"/>
</dbReference>
<feature type="transmembrane region" description="Helical" evidence="6">
    <location>
        <begin position="12"/>
        <end position="35"/>
    </location>
</feature>
<evidence type="ECO:0000256" key="1">
    <source>
        <dbReference type="ARBA" id="ARBA00004651"/>
    </source>
</evidence>
<feature type="transmembrane region" description="Helical" evidence="6">
    <location>
        <begin position="173"/>
        <end position="191"/>
    </location>
</feature>
<evidence type="ECO:0000256" key="3">
    <source>
        <dbReference type="ARBA" id="ARBA00022692"/>
    </source>
</evidence>